<proteinExistence type="predicted"/>
<dbReference type="AlphaFoldDB" id="A0AA37WR36"/>
<dbReference type="EMBL" id="BSPL01000013">
    <property type="protein sequence ID" value="GLS69956.1"/>
    <property type="molecule type" value="Genomic_DNA"/>
</dbReference>
<protein>
    <submittedName>
        <fullName evidence="1">Uncharacterized protein</fullName>
    </submittedName>
</protein>
<evidence type="ECO:0000313" key="1">
    <source>
        <dbReference type="EMBL" id="GLS69956.1"/>
    </source>
</evidence>
<keyword evidence="2" id="KW-1185">Reference proteome</keyword>
<accession>A0AA37WR36</accession>
<name>A0AA37WR36_9HYPH</name>
<organism evidence="1 2">
    <name type="scientific">Methylobacterium tardum</name>
    <dbReference type="NCBI Taxonomy" id="374432"/>
    <lineage>
        <taxon>Bacteria</taxon>
        <taxon>Pseudomonadati</taxon>
        <taxon>Pseudomonadota</taxon>
        <taxon>Alphaproteobacteria</taxon>
        <taxon>Hyphomicrobiales</taxon>
        <taxon>Methylobacteriaceae</taxon>
        <taxon>Methylobacterium</taxon>
    </lineage>
</organism>
<gene>
    <name evidence="1" type="ORF">GCM10007890_19690</name>
</gene>
<dbReference type="RefSeq" id="WP_238197265.1">
    <property type="nucleotide sequence ID" value="NZ_BPQZ01000017.1"/>
</dbReference>
<sequence>MDAMEQTGHAIQAALGHFKASTGADVDPVAFAKSLASGCPTPQTEFALEAHLREADPAELANLVIEGAASFHSLKTLADQLLPADHPNHAYIARFLP</sequence>
<reference evidence="2" key="1">
    <citation type="journal article" date="2019" name="Int. J. Syst. Evol. Microbiol.">
        <title>The Global Catalogue of Microorganisms (GCM) 10K type strain sequencing project: providing services to taxonomists for standard genome sequencing and annotation.</title>
        <authorList>
            <consortium name="The Broad Institute Genomics Platform"/>
            <consortium name="The Broad Institute Genome Sequencing Center for Infectious Disease"/>
            <person name="Wu L."/>
            <person name="Ma J."/>
        </authorList>
    </citation>
    <scope>NUCLEOTIDE SEQUENCE [LARGE SCALE GENOMIC DNA]</scope>
    <source>
        <strain evidence="2">NBRC 103632</strain>
    </source>
</reference>
<evidence type="ECO:0000313" key="2">
    <source>
        <dbReference type="Proteomes" id="UP001157440"/>
    </source>
</evidence>
<dbReference type="Proteomes" id="UP001157440">
    <property type="component" value="Unassembled WGS sequence"/>
</dbReference>
<comment type="caution">
    <text evidence="1">The sequence shown here is derived from an EMBL/GenBank/DDBJ whole genome shotgun (WGS) entry which is preliminary data.</text>
</comment>